<organism evidence="1 2">
    <name type="scientific">Naganishia friedmannii</name>
    <dbReference type="NCBI Taxonomy" id="89922"/>
    <lineage>
        <taxon>Eukaryota</taxon>
        <taxon>Fungi</taxon>
        <taxon>Dikarya</taxon>
        <taxon>Basidiomycota</taxon>
        <taxon>Agaricomycotina</taxon>
        <taxon>Tremellomycetes</taxon>
        <taxon>Filobasidiales</taxon>
        <taxon>Filobasidiaceae</taxon>
        <taxon>Naganishia</taxon>
    </lineage>
</organism>
<dbReference type="Proteomes" id="UP001227268">
    <property type="component" value="Unassembled WGS sequence"/>
</dbReference>
<sequence length="54" mass="5758">MVIARAKEIKQHFLQTQAHELGDARKAADVAAKGVIVSLGLVKPIDDSGSESEK</sequence>
<name>A0ACC2VSM2_9TREE</name>
<comment type="caution">
    <text evidence="1">The sequence shown here is derived from an EMBL/GenBank/DDBJ whole genome shotgun (WGS) entry which is preliminary data.</text>
</comment>
<protein>
    <submittedName>
        <fullName evidence="1">Uncharacterized protein</fullName>
    </submittedName>
</protein>
<gene>
    <name evidence="1" type="ORF">QFC21_002783</name>
</gene>
<proteinExistence type="predicted"/>
<keyword evidence="2" id="KW-1185">Reference proteome</keyword>
<accession>A0ACC2VSM2</accession>
<dbReference type="EMBL" id="JASBWT010000008">
    <property type="protein sequence ID" value="KAJ9102383.1"/>
    <property type="molecule type" value="Genomic_DNA"/>
</dbReference>
<evidence type="ECO:0000313" key="2">
    <source>
        <dbReference type="Proteomes" id="UP001227268"/>
    </source>
</evidence>
<evidence type="ECO:0000313" key="1">
    <source>
        <dbReference type="EMBL" id="KAJ9102383.1"/>
    </source>
</evidence>
<reference evidence="1" key="1">
    <citation type="submission" date="2023-04" db="EMBL/GenBank/DDBJ databases">
        <title>Draft Genome sequencing of Naganishia species isolated from polar environments using Oxford Nanopore Technology.</title>
        <authorList>
            <person name="Leo P."/>
            <person name="Venkateswaran K."/>
        </authorList>
    </citation>
    <scope>NUCLEOTIDE SEQUENCE</scope>
    <source>
        <strain evidence="1">MNA-CCFEE 5423</strain>
    </source>
</reference>